<accession>E1SUT1</accession>
<organism evidence="2 3">
    <name type="scientific">Ferrimonas balearica (strain DSM 9799 / CCM 4581 / KCTC 23876 / PAT)</name>
    <dbReference type="NCBI Taxonomy" id="550540"/>
    <lineage>
        <taxon>Bacteria</taxon>
        <taxon>Pseudomonadati</taxon>
        <taxon>Pseudomonadota</taxon>
        <taxon>Gammaproteobacteria</taxon>
        <taxon>Alteromonadales</taxon>
        <taxon>Ferrimonadaceae</taxon>
        <taxon>Ferrimonas</taxon>
    </lineage>
</organism>
<protein>
    <recommendedName>
        <fullName evidence="4">Flagellar hook-length control protein-like C-terminal domain-containing protein</fullName>
    </recommendedName>
</protein>
<dbReference type="EMBL" id="CP002209">
    <property type="protein sequence ID" value="ADN75272.1"/>
    <property type="molecule type" value="Genomic_DNA"/>
</dbReference>
<evidence type="ECO:0008006" key="4">
    <source>
        <dbReference type="Google" id="ProtNLM"/>
    </source>
</evidence>
<dbReference type="AlphaFoldDB" id="E1SUT1"/>
<dbReference type="STRING" id="550540.Fbal_1063"/>
<dbReference type="KEGG" id="fbl:Fbal_1063"/>
<gene>
    <name evidence="2" type="ordered locus">Fbal_1063</name>
</gene>
<reference evidence="2 3" key="1">
    <citation type="journal article" date="2010" name="Stand. Genomic Sci.">
        <title>Complete genome sequence of Ferrimonas balearica type strain (PAT).</title>
        <authorList>
            <person name="Nolan M."/>
            <person name="Sikorski J."/>
            <person name="Davenport K."/>
            <person name="Lucas S."/>
            <person name="Glavina Del Rio T."/>
            <person name="Tice H."/>
            <person name="Cheng J."/>
            <person name="Goodwin L."/>
            <person name="Pitluck S."/>
            <person name="Liolios K."/>
            <person name="Ivanova N."/>
            <person name="Mavromatis K."/>
            <person name="Ovchinnikova G."/>
            <person name="Pati A."/>
            <person name="Chen A."/>
            <person name="Palaniappan K."/>
            <person name="Land M."/>
            <person name="Hauser L."/>
            <person name="Chang Y."/>
            <person name="Jeffries C."/>
            <person name="Tapia R."/>
            <person name="Brettin T."/>
            <person name="Detter J."/>
            <person name="Han C."/>
            <person name="Yasawong M."/>
            <person name="Rohde M."/>
            <person name="Tindall B."/>
            <person name="Goker M."/>
            <person name="Woyke T."/>
            <person name="Bristow J."/>
            <person name="Eisen J."/>
            <person name="Markowitz V."/>
            <person name="Hugenholtz P."/>
            <person name="Kyrpides N."/>
            <person name="Klenk H."/>
            <person name="Lapidus A."/>
        </authorList>
    </citation>
    <scope>NUCLEOTIDE SEQUENCE [LARGE SCALE GENOMIC DNA]</scope>
    <source>
        <strain evidence="3">DSM 9799 / CCM 4581 / KCTC 23876 / PAT</strain>
    </source>
</reference>
<dbReference type="HOGENOM" id="CLU_653369_0_0_6"/>
<sequence>MIPISGSASVQLSANNPQLAPTLVAAKVVQSSGLLKVQTGQRTLSFQMPANPPQGAIALQSLGGSWVLRPLLSQSSPQPIPANIQQTLPQPGPTGQLLLPLRQAGGQTVVMLANGPQALPLPLPPGNDWWLRITDNRQWQLVRPGAGQPLQAAPQDTPTPALPVTPSGTQPRPFESPGTPGWQQLMQALGQQFGQSQLSQLPLPSLAQLAHPALLAALFSQVGQFPYGSRMAPPLGPLATLWQRLLLPRGRGERSELGRATEALSDAQRQQALAALTPMVDDLAQFQQQSQSDPDNPLLYLALPYGQEREQRQLQLALQRYPGGDEASEPGWLLTLRFELSNGDLMLKARYHSATLSLDATASTLALSDAVTGQFEALRCRLIEAGLEVGGLRCRQGDVPRQLGVNSAALTYGGTPYARA</sequence>
<dbReference type="GeneID" id="67181308"/>
<feature type="region of interest" description="Disordered" evidence="1">
    <location>
        <begin position="147"/>
        <end position="178"/>
    </location>
</feature>
<dbReference type="OrthoDB" id="6396634at2"/>
<name>E1SUT1_FERBD</name>
<evidence type="ECO:0000313" key="2">
    <source>
        <dbReference type="EMBL" id="ADN75272.1"/>
    </source>
</evidence>
<proteinExistence type="predicted"/>
<keyword evidence="3" id="KW-1185">Reference proteome</keyword>
<evidence type="ECO:0000256" key="1">
    <source>
        <dbReference type="SAM" id="MobiDB-lite"/>
    </source>
</evidence>
<dbReference type="Proteomes" id="UP000006683">
    <property type="component" value="Chromosome"/>
</dbReference>
<dbReference type="RefSeq" id="WP_013344578.1">
    <property type="nucleotide sequence ID" value="NC_014541.1"/>
</dbReference>
<evidence type="ECO:0000313" key="3">
    <source>
        <dbReference type="Proteomes" id="UP000006683"/>
    </source>
</evidence>